<name>A0A1A8EPD1_9TELE</name>
<evidence type="ECO:0000313" key="2">
    <source>
        <dbReference type="EMBL" id="SBQ49020.1"/>
    </source>
</evidence>
<accession>A0A1A8EPD1</accession>
<organism evidence="2">
    <name type="scientific">Nothobranchius korthausae</name>
    <dbReference type="NCBI Taxonomy" id="1143690"/>
    <lineage>
        <taxon>Eukaryota</taxon>
        <taxon>Metazoa</taxon>
        <taxon>Chordata</taxon>
        <taxon>Craniata</taxon>
        <taxon>Vertebrata</taxon>
        <taxon>Euteleostomi</taxon>
        <taxon>Actinopterygii</taxon>
        <taxon>Neopterygii</taxon>
        <taxon>Teleostei</taxon>
        <taxon>Neoteleostei</taxon>
        <taxon>Acanthomorphata</taxon>
        <taxon>Ovalentaria</taxon>
        <taxon>Atherinomorphae</taxon>
        <taxon>Cyprinodontiformes</taxon>
        <taxon>Nothobranchiidae</taxon>
        <taxon>Nothobranchius</taxon>
    </lineage>
</organism>
<feature type="region of interest" description="Disordered" evidence="1">
    <location>
        <begin position="1"/>
        <end position="34"/>
    </location>
</feature>
<dbReference type="AlphaFoldDB" id="A0A1A8EPD1"/>
<sequence length="75" mass="7842">VFLLEEAGAPDPAGLRFRSPPPSRSCSGPTEPFPPARPNWELVCGCRGQPHPAAVRGDKGGAGLRIGLDPLSEPQ</sequence>
<reference evidence="2" key="1">
    <citation type="submission" date="2016-05" db="EMBL/GenBank/DDBJ databases">
        <authorList>
            <person name="Lavstsen T."/>
            <person name="Jespersen J.S."/>
        </authorList>
    </citation>
    <scope>NUCLEOTIDE SEQUENCE</scope>
    <source>
        <tissue evidence="2">Brain</tissue>
    </source>
</reference>
<dbReference type="EMBL" id="HAEB01002493">
    <property type="protein sequence ID" value="SBQ49020.1"/>
    <property type="molecule type" value="Transcribed_RNA"/>
</dbReference>
<protein>
    <submittedName>
        <fullName evidence="2">Uncharacterized protein</fullName>
    </submittedName>
</protein>
<gene>
    <name evidence="2" type="primary">Nfu_g_1_018065</name>
</gene>
<evidence type="ECO:0000256" key="1">
    <source>
        <dbReference type="SAM" id="MobiDB-lite"/>
    </source>
</evidence>
<feature type="non-terminal residue" evidence="2">
    <location>
        <position position="75"/>
    </location>
</feature>
<feature type="non-terminal residue" evidence="2">
    <location>
        <position position="1"/>
    </location>
</feature>
<reference evidence="2" key="2">
    <citation type="submission" date="2016-06" db="EMBL/GenBank/DDBJ databases">
        <title>The genome of a short-lived fish provides insights into sex chromosome evolution and the genetic control of aging.</title>
        <authorList>
            <person name="Reichwald K."/>
            <person name="Felder M."/>
            <person name="Petzold A."/>
            <person name="Koch P."/>
            <person name="Groth M."/>
            <person name="Platzer M."/>
        </authorList>
    </citation>
    <scope>NUCLEOTIDE SEQUENCE</scope>
    <source>
        <tissue evidence="2">Brain</tissue>
    </source>
</reference>
<proteinExistence type="predicted"/>